<evidence type="ECO:0000256" key="2">
    <source>
        <dbReference type="RuleBase" id="RU004447"/>
    </source>
</evidence>
<proteinExistence type="inferred from homology"/>
<dbReference type="Proteomes" id="UP001519343">
    <property type="component" value="Unassembled WGS sequence"/>
</dbReference>
<protein>
    <submittedName>
        <fullName evidence="5">Zn-dependent peptidase</fullName>
    </submittedName>
</protein>
<dbReference type="SUPFAM" id="SSF63411">
    <property type="entry name" value="LuxS/MPP-like metallohydrolase"/>
    <property type="match status" value="2"/>
</dbReference>
<evidence type="ECO:0000256" key="1">
    <source>
        <dbReference type="ARBA" id="ARBA00007261"/>
    </source>
</evidence>
<dbReference type="InterPro" id="IPR050361">
    <property type="entry name" value="MPP/UQCRC_Complex"/>
</dbReference>
<organism evidence="5 6">
    <name type="scientific">Ammoniphilus resinae</name>
    <dbReference type="NCBI Taxonomy" id="861532"/>
    <lineage>
        <taxon>Bacteria</taxon>
        <taxon>Bacillati</taxon>
        <taxon>Bacillota</taxon>
        <taxon>Bacilli</taxon>
        <taxon>Bacillales</taxon>
        <taxon>Paenibacillaceae</taxon>
        <taxon>Aneurinibacillus group</taxon>
        <taxon>Ammoniphilus</taxon>
    </lineage>
</organism>
<gene>
    <name evidence="5" type="ORF">J2Z37_003726</name>
</gene>
<dbReference type="Gene3D" id="3.30.830.10">
    <property type="entry name" value="Metalloenzyme, LuxS/M16 peptidase-like"/>
    <property type="match status" value="2"/>
</dbReference>
<dbReference type="RefSeq" id="WP_209811730.1">
    <property type="nucleotide sequence ID" value="NZ_JAGGKT010000013.1"/>
</dbReference>
<dbReference type="Pfam" id="PF05193">
    <property type="entry name" value="Peptidase_M16_C"/>
    <property type="match status" value="1"/>
</dbReference>
<dbReference type="Pfam" id="PF00675">
    <property type="entry name" value="Peptidase_M16"/>
    <property type="match status" value="1"/>
</dbReference>
<evidence type="ECO:0000259" key="4">
    <source>
        <dbReference type="Pfam" id="PF05193"/>
    </source>
</evidence>
<dbReference type="InterPro" id="IPR011765">
    <property type="entry name" value="Pept_M16_N"/>
</dbReference>
<accession>A0ABS4GTY0</accession>
<evidence type="ECO:0000259" key="3">
    <source>
        <dbReference type="Pfam" id="PF00675"/>
    </source>
</evidence>
<reference evidence="5 6" key="1">
    <citation type="submission" date="2021-03" db="EMBL/GenBank/DDBJ databases">
        <title>Genomic Encyclopedia of Type Strains, Phase IV (KMG-IV): sequencing the most valuable type-strain genomes for metagenomic binning, comparative biology and taxonomic classification.</title>
        <authorList>
            <person name="Goeker M."/>
        </authorList>
    </citation>
    <scope>NUCLEOTIDE SEQUENCE [LARGE SCALE GENOMIC DNA]</scope>
    <source>
        <strain evidence="5 6">DSM 24738</strain>
    </source>
</reference>
<dbReference type="InterPro" id="IPR011249">
    <property type="entry name" value="Metalloenz_LuxS/M16"/>
</dbReference>
<name>A0ABS4GTY0_9BACL</name>
<evidence type="ECO:0000313" key="6">
    <source>
        <dbReference type="Proteomes" id="UP001519343"/>
    </source>
</evidence>
<dbReference type="InterPro" id="IPR001431">
    <property type="entry name" value="Pept_M16_Zn_BS"/>
</dbReference>
<dbReference type="PROSITE" id="PS00143">
    <property type="entry name" value="INSULINASE"/>
    <property type="match status" value="1"/>
</dbReference>
<evidence type="ECO:0000313" key="5">
    <source>
        <dbReference type="EMBL" id="MBP1933713.1"/>
    </source>
</evidence>
<dbReference type="InterPro" id="IPR007863">
    <property type="entry name" value="Peptidase_M16_C"/>
</dbReference>
<dbReference type="PANTHER" id="PTHR11851">
    <property type="entry name" value="METALLOPROTEASE"/>
    <property type="match status" value="1"/>
</dbReference>
<sequence>MSFQKYVLSNGIPVYIKSIPSSFKVCMDILVRAGSLNDPQDKRGLAHFVEHMMFRGSHKRGHRQISIDTLKIGGYINAFTERDTTTYTMDVPYRQAEQALDILLDMFVNPLFPEAELEKERSIILEEIDMYNDIPGEFLMDRFMEMVYENQSIGVPILGYRDSVKLIQREDVLGFYEQWYYDSSLTVSITGRVEADKILPVLEKSLGTRRVVQNQYKTIEGAVPRKQWNKYQREVDQGQIILGVPAPGLEDNDWTAIQVLNAILGGNEISRLYQSIREEKGLAYAIDTSHDAWLGAGCFYVSAGLDHRKLDQVEKIILEEWERIKKDPVSEEELLIAKNSLEGIRIMELEGAGAFNSHMGSMAVRGLLEDPEEELKQIQLVTAEDVQRVANRLLDTENYILSALVPKGKRAKG</sequence>
<feature type="domain" description="Peptidase M16 N-terminal" evidence="3">
    <location>
        <begin position="18"/>
        <end position="159"/>
    </location>
</feature>
<comment type="caution">
    <text evidence="5">The sequence shown here is derived from an EMBL/GenBank/DDBJ whole genome shotgun (WGS) entry which is preliminary data.</text>
</comment>
<dbReference type="EMBL" id="JAGGKT010000013">
    <property type="protein sequence ID" value="MBP1933713.1"/>
    <property type="molecule type" value="Genomic_DNA"/>
</dbReference>
<dbReference type="PANTHER" id="PTHR11851:SF49">
    <property type="entry name" value="MITOCHONDRIAL-PROCESSING PEPTIDASE SUBUNIT ALPHA"/>
    <property type="match status" value="1"/>
</dbReference>
<feature type="domain" description="Peptidase M16 C-terminal" evidence="4">
    <location>
        <begin position="167"/>
        <end position="341"/>
    </location>
</feature>
<comment type="similarity">
    <text evidence="1 2">Belongs to the peptidase M16 family.</text>
</comment>
<keyword evidence="6" id="KW-1185">Reference proteome</keyword>